<evidence type="ECO:0000313" key="1">
    <source>
        <dbReference type="EMBL" id="PAV19869.1"/>
    </source>
</evidence>
<sequence>MSEIWVRADRLCALAIILISVPPEVKDTIDLERRRGLFIVLNSDHRVVLKQSLPPTSSEPFRVSLVDGPEYHL</sequence>
<comment type="caution">
    <text evidence="1">The sequence shown here is derived from an EMBL/GenBank/DDBJ whole genome shotgun (WGS) entry which is preliminary data.</text>
</comment>
<keyword evidence="2" id="KW-1185">Reference proteome</keyword>
<dbReference type="InParanoid" id="A0A286UK15"/>
<organism evidence="1 2">
    <name type="scientific">Pyrrhoderma noxium</name>
    <dbReference type="NCBI Taxonomy" id="2282107"/>
    <lineage>
        <taxon>Eukaryota</taxon>
        <taxon>Fungi</taxon>
        <taxon>Dikarya</taxon>
        <taxon>Basidiomycota</taxon>
        <taxon>Agaricomycotina</taxon>
        <taxon>Agaricomycetes</taxon>
        <taxon>Hymenochaetales</taxon>
        <taxon>Hymenochaetaceae</taxon>
        <taxon>Pyrrhoderma</taxon>
    </lineage>
</organism>
<gene>
    <name evidence="1" type="ORF">PNOK_0480300</name>
</gene>
<evidence type="ECO:0000313" key="2">
    <source>
        <dbReference type="Proteomes" id="UP000217199"/>
    </source>
</evidence>
<name>A0A286UK15_9AGAM</name>
<dbReference type="Proteomes" id="UP000217199">
    <property type="component" value="Unassembled WGS sequence"/>
</dbReference>
<reference evidence="1 2" key="1">
    <citation type="journal article" date="2017" name="Mol. Ecol.">
        <title>Comparative and population genomic landscape of Phellinus noxius: A hypervariable fungus causing root rot in trees.</title>
        <authorList>
            <person name="Chung C.L."/>
            <person name="Lee T.J."/>
            <person name="Akiba M."/>
            <person name="Lee H.H."/>
            <person name="Kuo T.H."/>
            <person name="Liu D."/>
            <person name="Ke H.M."/>
            <person name="Yokoi T."/>
            <person name="Roa M.B."/>
            <person name="Lu M.J."/>
            <person name="Chang Y.Y."/>
            <person name="Ann P.J."/>
            <person name="Tsai J.N."/>
            <person name="Chen C.Y."/>
            <person name="Tzean S.S."/>
            <person name="Ota Y."/>
            <person name="Hattori T."/>
            <person name="Sahashi N."/>
            <person name="Liou R.F."/>
            <person name="Kikuchi T."/>
            <person name="Tsai I.J."/>
        </authorList>
    </citation>
    <scope>NUCLEOTIDE SEQUENCE [LARGE SCALE GENOMIC DNA]</scope>
    <source>
        <strain evidence="1 2">FFPRI411160</strain>
    </source>
</reference>
<accession>A0A286UK15</accession>
<protein>
    <submittedName>
        <fullName evidence="1">Uncharacterized protein</fullName>
    </submittedName>
</protein>
<dbReference type="EMBL" id="NBII01000004">
    <property type="protein sequence ID" value="PAV19869.1"/>
    <property type="molecule type" value="Genomic_DNA"/>
</dbReference>
<proteinExistence type="predicted"/>
<dbReference type="AlphaFoldDB" id="A0A286UK15"/>